<proteinExistence type="inferred from homology"/>
<dbReference type="CDD" id="cd00838">
    <property type="entry name" value="MPP_superfamily"/>
    <property type="match status" value="1"/>
</dbReference>
<evidence type="ECO:0000313" key="3">
    <source>
        <dbReference type="EMBL" id="MBB5362459.1"/>
    </source>
</evidence>
<reference evidence="3 4" key="1">
    <citation type="submission" date="2020-08" db="EMBL/GenBank/DDBJ databases">
        <title>Genomic Encyclopedia of Type Strains, Phase IV (KMG-IV): sequencing the most valuable type-strain genomes for metagenomic binning, comparative biology and taxonomic classification.</title>
        <authorList>
            <person name="Goeker M."/>
        </authorList>
    </citation>
    <scope>NUCLEOTIDE SEQUENCE [LARGE SCALE GENOMIC DNA]</scope>
    <source>
        <strain evidence="3 4">DSM 27939</strain>
    </source>
</reference>
<dbReference type="Pfam" id="PF12850">
    <property type="entry name" value="Metallophos_2"/>
    <property type="match status" value="1"/>
</dbReference>
<protein>
    <submittedName>
        <fullName evidence="3">Putative phosphodiesterase</fullName>
    </submittedName>
</protein>
<comment type="caution">
    <text evidence="3">The sequence shown here is derived from an EMBL/GenBank/DDBJ whole genome shotgun (WGS) entry which is preliminary data.</text>
</comment>
<dbReference type="EMBL" id="JACHFL010000003">
    <property type="protein sequence ID" value="MBB5362459.1"/>
    <property type="molecule type" value="Genomic_DNA"/>
</dbReference>
<dbReference type="PANTHER" id="PTHR42850:SF2">
    <property type="entry name" value="BLL5683 PROTEIN"/>
    <property type="match status" value="1"/>
</dbReference>
<evidence type="ECO:0000259" key="2">
    <source>
        <dbReference type="Pfam" id="PF12850"/>
    </source>
</evidence>
<dbReference type="RefSeq" id="WP_184129394.1">
    <property type="nucleotide sequence ID" value="NZ_JACHFL010000003.1"/>
</dbReference>
<dbReference type="InterPro" id="IPR011152">
    <property type="entry name" value="Pesterase_MJ0912"/>
</dbReference>
<name>A0A7W8NCQ4_9DEIO</name>
<dbReference type="Gene3D" id="3.60.21.10">
    <property type="match status" value="1"/>
</dbReference>
<dbReference type="AlphaFoldDB" id="A0A7W8NCQ4"/>
<dbReference type="InterPro" id="IPR050126">
    <property type="entry name" value="Ap4A_hydrolase"/>
</dbReference>
<dbReference type="GO" id="GO:0016791">
    <property type="term" value="F:phosphatase activity"/>
    <property type="evidence" value="ECO:0007669"/>
    <property type="project" value="TreeGrafter"/>
</dbReference>
<dbReference type="PIRSF" id="PIRSF000883">
    <property type="entry name" value="Pesterase_MJ0912"/>
    <property type="match status" value="1"/>
</dbReference>
<dbReference type="InterPro" id="IPR029052">
    <property type="entry name" value="Metallo-depent_PP-like"/>
</dbReference>
<sequence length="242" mass="26010">MKIAVFGDVHGNRFALESVAQDIERQAPDAWINLGDQLFGGADPAGAWQLQQELKARHGVLEVRGNTDERLGQPLTEATEKREMLAWLHRVLPKGVGASVAKLPTSVTLADGAVLAAHGAPGSAWEYLLRDGKQWASDALVWERLGNTGAARVVIVGHSHLEHLRQLGPLTVVNAGAVSRQKDGSPLARWVLLEGEGDAWTVTFRRVAYDVEAAASWAEQHACKGAKEAAQLRAGTSQKPVS</sequence>
<feature type="domain" description="Calcineurin-like phosphoesterase" evidence="2">
    <location>
        <begin position="1"/>
        <end position="187"/>
    </location>
</feature>
<comment type="similarity">
    <text evidence="1">Belongs to the metallophosphoesterase superfamily. YfcE family.</text>
</comment>
<accession>A0A7W8NCQ4</accession>
<evidence type="ECO:0000256" key="1">
    <source>
        <dbReference type="ARBA" id="ARBA00008950"/>
    </source>
</evidence>
<dbReference type="Proteomes" id="UP000552709">
    <property type="component" value="Unassembled WGS sequence"/>
</dbReference>
<dbReference type="GO" id="GO:0005737">
    <property type="term" value="C:cytoplasm"/>
    <property type="evidence" value="ECO:0007669"/>
    <property type="project" value="TreeGrafter"/>
</dbReference>
<dbReference type="InterPro" id="IPR024654">
    <property type="entry name" value="Calcineurin-like_PHP_lpxH"/>
</dbReference>
<dbReference type="SUPFAM" id="SSF56300">
    <property type="entry name" value="Metallo-dependent phosphatases"/>
    <property type="match status" value="1"/>
</dbReference>
<gene>
    <name evidence="3" type="ORF">HNQ08_001554</name>
</gene>
<keyword evidence="4" id="KW-1185">Reference proteome</keyword>
<evidence type="ECO:0000313" key="4">
    <source>
        <dbReference type="Proteomes" id="UP000552709"/>
    </source>
</evidence>
<dbReference type="PANTHER" id="PTHR42850">
    <property type="entry name" value="METALLOPHOSPHOESTERASE"/>
    <property type="match status" value="1"/>
</dbReference>
<organism evidence="3 4">
    <name type="scientific">Deinococcus humi</name>
    <dbReference type="NCBI Taxonomy" id="662880"/>
    <lineage>
        <taxon>Bacteria</taxon>
        <taxon>Thermotogati</taxon>
        <taxon>Deinococcota</taxon>
        <taxon>Deinococci</taxon>
        <taxon>Deinococcales</taxon>
        <taxon>Deinococcaceae</taxon>
        <taxon>Deinococcus</taxon>
    </lineage>
</organism>